<evidence type="ECO:0000313" key="3">
    <source>
        <dbReference type="EMBL" id="OXA53543.1"/>
    </source>
</evidence>
<feature type="region of interest" description="Disordered" evidence="1">
    <location>
        <begin position="198"/>
        <end position="227"/>
    </location>
</feature>
<feature type="compositionally biased region" description="Polar residues" evidence="1">
    <location>
        <begin position="159"/>
        <end position="175"/>
    </location>
</feature>
<protein>
    <submittedName>
        <fullName evidence="3">Uncharacterized protein</fullName>
    </submittedName>
</protein>
<comment type="caution">
    <text evidence="3">The sequence shown here is derived from an EMBL/GenBank/DDBJ whole genome shotgun (WGS) entry which is preliminary data.</text>
</comment>
<reference evidence="3 4" key="1">
    <citation type="submission" date="2015-12" db="EMBL/GenBank/DDBJ databases">
        <title>The genome of Folsomia candida.</title>
        <authorList>
            <person name="Faddeeva A."/>
            <person name="Derks M.F."/>
            <person name="Anvar Y."/>
            <person name="Smit S."/>
            <person name="Van Straalen N."/>
            <person name="Roelofs D."/>
        </authorList>
    </citation>
    <scope>NUCLEOTIDE SEQUENCE [LARGE SCALE GENOMIC DNA]</scope>
    <source>
        <strain evidence="3 4">VU population</strain>
        <tissue evidence="3">Whole body</tissue>
    </source>
</reference>
<keyword evidence="2" id="KW-0732">Signal</keyword>
<dbReference type="EMBL" id="LNIX01000005">
    <property type="protein sequence ID" value="OXA53543.1"/>
    <property type="molecule type" value="Genomic_DNA"/>
</dbReference>
<evidence type="ECO:0000256" key="1">
    <source>
        <dbReference type="SAM" id="MobiDB-lite"/>
    </source>
</evidence>
<feature type="chain" id="PRO_5012895130" evidence="2">
    <location>
        <begin position="18"/>
        <end position="227"/>
    </location>
</feature>
<gene>
    <name evidence="3" type="ORF">Fcan01_10743</name>
</gene>
<dbReference type="Proteomes" id="UP000198287">
    <property type="component" value="Unassembled WGS sequence"/>
</dbReference>
<accession>A0A226E7G2</accession>
<evidence type="ECO:0000313" key="4">
    <source>
        <dbReference type="Proteomes" id="UP000198287"/>
    </source>
</evidence>
<sequence length="227" mass="25697">MRFIYIVIICCISGSYSSFTKIYSTGGTRTHFNPPRIRPRHYFGTYRHSFVKAISADQIHTKKEDISDVKDVSDTEKNEKHEKRGGKSLAQFKMNNFPDMKMDMFPVMNFQTMSMVDAMKSPGMSGMPQPNRNGQMKSNTGQNYNNNYNSAPNKNSYSMNKYPSTNNKQKSQPVKSMQRDKYGNVAVNVMGSGRQDAMAFASDGGDSRDMAQQMAKMQAEMDAMMGR</sequence>
<feature type="compositionally biased region" description="Low complexity" evidence="1">
    <location>
        <begin position="138"/>
        <end position="158"/>
    </location>
</feature>
<feature type="compositionally biased region" description="Polar residues" evidence="1">
    <location>
        <begin position="128"/>
        <end position="137"/>
    </location>
</feature>
<keyword evidence="4" id="KW-1185">Reference proteome</keyword>
<name>A0A226E7G2_FOLCA</name>
<feature type="signal peptide" evidence="2">
    <location>
        <begin position="1"/>
        <end position="17"/>
    </location>
</feature>
<dbReference type="AlphaFoldDB" id="A0A226E7G2"/>
<organism evidence="3 4">
    <name type="scientific">Folsomia candida</name>
    <name type="common">Springtail</name>
    <dbReference type="NCBI Taxonomy" id="158441"/>
    <lineage>
        <taxon>Eukaryota</taxon>
        <taxon>Metazoa</taxon>
        <taxon>Ecdysozoa</taxon>
        <taxon>Arthropoda</taxon>
        <taxon>Hexapoda</taxon>
        <taxon>Collembola</taxon>
        <taxon>Entomobryomorpha</taxon>
        <taxon>Isotomoidea</taxon>
        <taxon>Isotomidae</taxon>
        <taxon>Proisotominae</taxon>
        <taxon>Folsomia</taxon>
    </lineage>
</organism>
<feature type="compositionally biased region" description="Basic and acidic residues" evidence="1">
    <location>
        <begin position="65"/>
        <end position="82"/>
    </location>
</feature>
<feature type="region of interest" description="Disordered" evidence="1">
    <location>
        <begin position="65"/>
        <end position="85"/>
    </location>
</feature>
<proteinExistence type="predicted"/>
<feature type="region of interest" description="Disordered" evidence="1">
    <location>
        <begin position="120"/>
        <end position="180"/>
    </location>
</feature>
<feature type="compositionally biased region" description="Low complexity" evidence="1">
    <location>
        <begin position="210"/>
        <end position="227"/>
    </location>
</feature>
<evidence type="ECO:0000256" key="2">
    <source>
        <dbReference type="SAM" id="SignalP"/>
    </source>
</evidence>